<name>A0ABQ2RYG0_9DEIO</name>
<dbReference type="SUPFAM" id="SSF81923">
    <property type="entry name" value="Double Clp-N motif"/>
    <property type="match status" value="1"/>
</dbReference>
<gene>
    <name evidence="2" type="ORF">GCM10008959_41200</name>
</gene>
<dbReference type="EMBL" id="BMQM01000064">
    <property type="protein sequence ID" value="GGR76093.1"/>
    <property type="molecule type" value="Genomic_DNA"/>
</dbReference>
<evidence type="ECO:0000256" key="1">
    <source>
        <dbReference type="SAM" id="Coils"/>
    </source>
</evidence>
<comment type="caution">
    <text evidence="2">The sequence shown here is derived from an EMBL/GenBank/DDBJ whole genome shotgun (WGS) entry which is preliminary data.</text>
</comment>
<reference evidence="3" key="1">
    <citation type="journal article" date="2019" name="Int. J. Syst. Evol. Microbiol.">
        <title>The Global Catalogue of Microorganisms (GCM) 10K type strain sequencing project: providing services to taxonomists for standard genome sequencing and annotation.</title>
        <authorList>
            <consortium name="The Broad Institute Genomics Platform"/>
            <consortium name="The Broad Institute Genome Sequencing Center for Infectious Disease"/>
            <person name="Wu L."/>
            <person name="Ma J."/>
        </authorList>
    </citation>
    <scope>NUCLEOTIDE SEQUENCE [LARGE SCALE GENOMIC DNA]</scope>
    <source>
        <strain evidence="3">JCM 31404</strain>
    </source>
</reference>
<evidence type="ECO:0000313" key="3">
    <source>
        <dbReference type="Proteomes" id="UP000634308"/>
    </source>
</evidence>
<evidence type="ECO:0000313" key="2">
    <source>
        <dbReference type="EMBL" id="GGR76093.1"/>
    </source>
</evidence>
<feature type="coiled-coil region" evidence="1">
    <location>
        <begin position="52"/>
        <end position="79"/>
    </location>
</feature>
<proteinExistence type="predicted"/>
<dbReference type="Proteomes" id="UP000634308">
    <property type="component" value="Unassembled WGS sequence"/>
</dbReference>
<dbReference type="InterPro" id="IPR036628">
    <property type="entry name" value="Clp_N_dom_sf"/>
</dbReference>
<keyword evidence="1" id="KW-0175">Coiled coil</keyword>
<sequence>MRMITVKRMPQTVRLDGRTYGPSETPTQVPEELARTLGLTPVEGDVLSDASEDELTEALSEAQDSARRYQNRLLGIEQLLRPAQQDESSPEEVIGRLLREIEEARVEPSLFEKTVTEEAKRLLAPLRRGEETLTQVLARVVQEAQHAAGQVAMLTSELDTLRQQALLPADALDRLKKVDGIGDKLAQKALDALTAQA</sequence>
<protein>
    <submittedName>
        <fullName evidence="2">Uncharacterized protein</fullName>
    </submittedName>
</protein>
<accession>A0ABQ2RYG0</accession>
<organism evidence="2 3">
    <name type="scientific">Deinococcus seoulensis</name>
    <dbReference type="NCBI Taxonomy" id="1837379"/>
    <lineage>
        <taxon>Bacteria</taxon>
        <taxon>Thermotogati</taxon>
        <taxon>Deinococcota</taxon>
        <taxon>Deinococci</taxon>
        <taxon>Deinococcales</taxon>
        <taxon>Deinococcaceae</taxon>
        <taxon>Deinococcus</taxon>
    </lineage>
</organism>
<keyword evidence="3" id="KW-1185">Reference proteome</keyword>